<organism evidence="18 19">
    <name type="scientific">Prevotella aff. ruminicola Tc2-24</name>
    <dbReference type="NCBI Taxonomy" id="81582"/>
    <lineage>
        <taxon>Bacteria</taxon>
        <taxon>Pseudomonadati</taxon>
        <taxon>Bacteroidota</taxon>
        <taxon>Bacteroidia</taxon>
        <taxon>Bacteroidales</taxon>
        <taxon>Prevotellaceae</taxon>
        <taxon>Prevotella</taxon>
    </lineage>
</organism>
<dbReference type="RefSeq" id="WP_091915654.1">
    <property type="nucleotide sequence ID" value="NZ_FOIQ01000003.1"/>
</dbReference>
<dbReference type="SMART" id="SM00490">
    <property type="entry name" value="HELICc"/>
    <property type="match status" value="1"/>
</dbReference>
<dbReference type="InterPro" id="IPR011545">
    <property type="entry name" value="DEAD/DEAH_box_helicase_dom"/>
</dbReference>
<dbReference type="PANTHER" id="PTHR47964">
    <property type="entry name" value="ATP-DEPENDENT DNA HELICASE HOMOLOG RECG, CHLOROPLASTIC"/>
    <property type="match status" value="1"/>
</dbReference>
<dbReference type="Pfam" id="PF00271">
    <property type="entry name" value="Helicase_C"/>
    <property type="match status" value="1"/>
</dbReference>
<evidence type="ECO:0000256" key="7">
    <source>
        <dbReference type="ARBA" id="ARBA00022840"/>
    </source>
</evidence>
<dbReference type="GO" id="GO:0016887">
    <property type="term" value="F:ATP hydrolysis activity"/>
    <property type="evidence" value="ECO:0007669"/>
    <property type="project" value="RHEA"/>
</dbReference>
<dbReference type="Proteomes" id="UP000199373">
    <property type="component" value="Unassembled WGS sequence"/>
</dbReference>
<evidence type="ECO:0000259" key="16">
    <source>
        <dbReference type="PROSITE" id="PS51192"/>
    </source>
</evidence>
<dbReference type="InterPro" id="IPR012340">
    <property type="entry name" value="NA-bd_OB-fold"/>
</dbReference>
<keyword evidence="11" id="KW-0413">Isomerase</keyword>
<dbReference type="CDD" id="cd17992">
    <property type="entry name" value="DEXHc_RecG"/>
    <property type="match status" value="1"/>
</dbReference>
<dbReference type="InterPro" id="IPR033454">
    <property type="entry name" value="RecG_wedge"/>
</dbReference>
<evidence type="ECO:0000256" key="14">
    <source>
        <dbReference type="ARBA" id="ARBA00048988"/>
    </source>
</evidence>
<keyword evidence="8" id="KW-0238">DNA-binding</keyword>
<reference evidence="18 19" key="1">
    <citation type="submission" date="2016-10" db="EMBL/GenBank/DDBJ databases">
        <authorList>
            <person name="de Groot N.N."/>
        </authorList>
    </citation>
    <scope>NUCLEOTIDE SEQUENCE [LARGE SCALE GENOMIC DNA]</scope>
    <source>
        <strain evidence="18 19">TC2-24</strain>
    </source>
</reference>
<comment type="similarity">
    <text evidence="1 15">Belongs to the helicase family. RecG subfamily.</text>
</comment>
<dbReference type="NCBIfam" id="NF008165">
    <property type="entry name" value="PRK10917.1-3"/>
    <property type="match status" value="1"/>
</dbReference>
<dbReference type="PANTHER" id="PTHR47964:SF1">
    <property type="entry name" value="ATP-DEPENDENT DNA HELICASE HOMOLOG RECG, CHLOROPLASTIC"/>
    <property type="match status" value="1"/>
</dbReference>
<evidence type="ECO:0000256" key="2">
    <source>
        <dbReference type="ARBA" id="ARBA00017846"/>
    </source>
</evidence>
<feature type="domain" description="Helicase C-terminal" evidence="17">
    <location>
        <begin position="470"/>
        <end position="628"/>
    </location>
</feature>
<dbReference type="Pfam" id="PF19833">
    <property type="entry name" value="RecG_dom3_C"/>
    <property type="match status" value="1"/>
</dbReference>
<dbReference type="InterPro" id="IPR004609">
    <property type="entry name" value="ATP-dep_DNA_helicase_RecG"/>
</dbReference>
<dbReference type="SUPFAM" id="SSF52540">
    <property type="entry name" value="P-loop containing nucleoside triphosphate hydrolases"/>
    <property type="match status" value="2"/>
</dbReference>
<dbReference type="GO" id="GO:0003677">
    <property type="term" value="F:DNA binding"/>
    <property type="evidence" value="ECO:0007669"/>
    <property type="project" value="UniProtKB-KW"/>
</dbReference>
<protein>
    <recommendedName>
        <fullName evidence="2 15">ATP-dependent DNA helicase RecG</fullName>
        <ecNumber evidence="13 15">5.6.2.4</ecNumber>
    </recommendedName>
</protein>
<dbReference type="InterPro" id="IPR045562">
    <property type="entry name" value="RecG_dom3_C"/>
</dbReference>
<sequence length="697" mass="79363">MDILNQDIQYLPGVGPNRKKILGDELGIHTYGDLLEYYPYKHVDRSKVYTVHELTGDMPFVQIVGHILSFETFQTGPRKERVVAHFTDGTGIADLVWFQGGKYAKQNYKVGEEYIVFGKPTVFNNRINITHPDIDRADTLELSAMGMQPYYITTEKMKKRGLSSRTLEKLTRAMLEKLPTLPETIPDFITQPLHLMGRDEALRTIHYPQNAKDLEKARVRLKFEELFFVQLNIVRYASDHRRKYRGYIFSQVGEVFNTFYNKYLPFPLTGAQKRVIREIRVDVGSGRQMNRLLQGDVGSGKTLVALMSMLIAIDNGYQTCIMAPTEILAEQHLQTIMGFLKEMDIRVALLTGVVKGKRREEILEGLADGTIQILVGTHAVIEDTVQFARLGLVVVDEQHRFGVAQRAKLWSKSENPPHVLVMTATPIPRTLAMTLYGDLDVSVIDELPPGRKPVRTTHVFDSRMTTLYDGIRQQIREGRQVYIVFPLIEESAKSDLKNLEDGFEVLKQAFPEFRLSKVHGKMKPKDKEEEMQRFVNGETQILVATTVIEVGVNVPNASVMVILEAQRFGLSQLHQLRGRVGRGADQSFCILVTPYKLSEDTRKRIDIMCDTNDGFRIAEADLKLRGPGDLEGTQQSGMAFDLKIADIARDGQLIQMARDEAQKIIDDDPECTSPRYQMLWNRLRQLRKDNINWSAIS</sequence>
<dbReference type="SUPFAM" id="SSF50249">
    <property type="entry name" value="Nucleic acid-binding proteins"/>
    <property type="match status" value="1"/>
</dbReference>
<dbReference type="InterPro" id="IPR014001">
    <property type="entry name" value="Helicase_ATP-bd"/>
</dbReference>
<comment type="function">
    <text evidence="15">Plays a critical role in recombination and DNA repair. Helps process Holliday junction intermediates to mature products by catalyzing branch migration. Has replication fork regression activity, unwinds stalled or blocked replication forks to make a HJ that can be resolved. Has a DNA unwinding activity characteristic of a DNA helicase with 3'-5' polarity.</text>
</comment>
<dbReference type="NCBIfam" id="TIGR00643">
    <property type="entry name" value="recG"/>
    <property type="match status" value="1"/>
</dbReference>
<keyword evidence="6 15" id="KW-0347">Helicase</keyword>
<evidence type="ECO:0000256" key="6">
    <source>
        <dbReference type="ARBA" id="ARBA00022806"/>
    </source>
</evidence>
<dbReference type="InterPro" id="IPR001650">
    <property type="entry name" value="Helicase_C-like"/>
</dbReference>
<dbReference type="SMART" id="SM00487">
    <property type="entry name" value="DEXDc"/>
    <property type="match status" value="1"/>
</dbReference>
<keyword evidence="9 15" id="KW-0233">DNA recombination</keyword>
<dbReference type="EC" id="5.6.2.4" evidence="13 15"/>
<evidence type="ECO:0000256" key="10">
    <source>
        <dbReference type="ARBA" id="ARBA00023204"/>
    </source>
</evidence>
<dbReference type="EMBL" id="FOIQ01000003">
    <property type="protein sequence ID" value="SEW07357.1"/>
    <property type="molecule type" value="Genomic_DNA"/>
</dbReference>
<dbReference type="Pfam" id="PF00270">
    <property type="entry name" value="DEAD"/>
    <property type="match status" value="1"/>
</dbReference>
<evidence type="ECO:0000256" key="15">
    <source>
        <dbReference type="RuleBase" id="RU363016"/>
    </source>
</evidence>
<evidence type="ECO:0000259" key="17">
    <source>
        <dbReference type="PROSITE" id="PS51194"/>
    </source>
</evidence>
<dbReference type="InterPro" id="IPR047112">
    <property type="entry name" value="RecG/Mfd"/>
</dbReference>
<evidence type="ECO:0000313" key="19">
    <source>
        <dbReference type="Proteomes" id="UP000199373"/>
    </source>
</evidence>
<evidence type="ECO:0000256" key="5">
    <source>
        <dbReference type="ARBA" id="ARBA00022801"/>
    </source>
</evidence>
<evidence type="ECO:0000256" key="3">
    <source>
        <dbReference type="ARBA" id="ARBA00022741"/>
    </source>
</evidence>
<comment type="catalytic activity">
    <reaction evidence="14 15">
        <text>ATP + H2O = ADP + phosphate + H(+)</text>
        <dbReference type="Rhea" id="RHEA:13065"/>
        <dbReference type="ChEBI" id="CHEBI:15377"/>
        <dbReference type="ChEBI" id="CHEBI:15378"/>
        <dbReference type="ChEBI" id="CHEBI:30616"/>
        <dbReference type="ChEBI" id="CHEBI:43474"/>
        <dbReference type="ChEBI" id="CHEBI:456216"/>
        <dbReference type="EC" id="5.6.2.4"/>
    </reaction>
</comment>
<dbReference type="GO" id="GO:0043138">
    <property type="term" value="F:3'-5' DNA helicase activity"/>
    <property type="evidence" value="ECO:0007669"/>
    <property type="project" value="UniProtKB-EC"/>
</dbReference>
<dbReference type="Gene3D" id="3.40.50.300">
    <property type="entry name" value="P-loop containing nucleotide triphosphate hydrolases"/>
    <property type="match status" value="2"/>
</dbReference>
<name>A0A1I0P1L7_9BACT</name>
<keyword evidence="5 15" id="KW-0378">Hydrolase</keyword>
<dbReference type="CDD" id="cd04488">
    <property type="entry name" value="RecG_wedge_OBF"/>
    <property type="match status" value="1"/>
</dbReference>
<evidence type="ECO:0000256" key="4">
    <source>
        <dbReference type="ARBA" id="ARBA00022763"/>
    </source>
</evidence>
<gene>
    <name evidence="18" type="ORF">SAMN04487850_1479</name>
</gene>
<dbReference type="AlphaFoldDB" id="A0A1I0P1L7"/>
<keyword evidence="3 15" id="KW-0547">Nucleotide-binding</keyword>
<dbReference type="InterPro" id="IPR027417">
    <property type="entry name" value="P-loop_NTPase"/>
</dbReference>
<keyword evidence="4 15" id="KW-0227">DNA damage</keyword>
<keyword evidence="7 15" id="KW-0067">ATP-binding</keyword>
<evidence type="ECO:0000256" key="11">
    <source>
        <dbReference type="ARBA" id="ARBA00023235"/>
    </source>
</evidence>
<dbReference type="Gene3D" id="2.40.50.140">
    <property type="entry name" value="Nucleic acid-binding proteins"/>
    <property type="match status" value="1"/>
</dbReference>
<proteinExistence type="inferred from homology"/>
<evidence type="ECO:0000256" key="13">
    <source>
        <dbReference type="ARBA" id="ARBA00034808"/>
    </source>
</evidence>
<feature type="domain" description="Helicase ATP-binding" evidence="16">
    <location>
        <begin position="282"/>
        <end position="444"/>
    </location>
</feature>
<evidence type="ECO:0000256" key="12">
    <source>
        <dbReference type="ARBA" id="ARBA00034617"/>
    </source>
</evidence>
<evidence type="ECO:0000313" key="18">
    <source>
        <dbReference type="EMBL" id="SEW07357.1"/>
    </source>
</evidence>
<dbReference type="PROSITE" id="PS51194">
    <property type="entry name" value="HELICASE_CTER"/>
    <property type="match status" value="1"/>
</dbReference>
<dbReference type="GO" id="GO:0006310">
    <property type="term" value="P:DNA recombination"/>
    <property type="evidence" value="ECO:0007669"/>
    <property type="project" value="UniProtKB-UniRule"/>
</dbReference>
<evidence type="ECO:0000256" key="9">
    <source>
        <dbReference type="ARBA" id="ARBA00023172"/>
    </source>
</evidence>
<accession>A0A1I0P1L7</accession>
<keyword evidence="19" id="KW-1185">Reference proteome</keyword>
<dbReference type="PROSITE" id="PS51192">
    <property type="entry name" value="HELICASE_ATP_BIND_1"/>
    <property type="match status" value="1"/>
</dbReference>
<dbReference type="Pfam" id="PF17191">
    <property type="entry name" value="RecG_wedge"/>
    <property type="match status" value="1"/>
</dbReference>
<evidence type="ECO:0000256" key="8">
    <source>
        <dbReference type="ARBA" id="ARBA00023125"/>
    </source>
</evidence>
<dbReference type="GO" id="GO:0006281">
    <property type="term" value="P:DNA repair"/>
    <property type="evidence" value="ECO:0007669"/>
    <property type="project" value="UniProtKB-UniRule"/>
</dbReference>
<evidence type="ECO:0000256" key="1">
    <source>
        <dbReference type="ARBA" id="ARBA00007504"/>
    </source>
</evidence>
<dbReference type="NCBIfam" id="NF008168">
    <property type="entry name" value="PRK10917.2-2"/>
    <property type="match status" value="1"/>
</dbReference>
<keyword evidence="10 15" id="KW-0234">DNA repair</keyword>
<comment type="catalytic activity">
    <reaction evidence="12 15">
        <text>Couples ATP hydrolysis with the unwinding of duplex DNA by translocating in the 3'-5' direction.</text>
        <dbReference type="EC" id="5.6.2.4"/>
    </reaction>
</comment>
<dbReference type="GO" id="GO:0005524">
    <property type="term" value="F:ATP binding"/>
    <property type="evidence" value="ECO:0007669"/>
    <property type="project" value="UniProtKB-KW"/>
</dbReference>